<name>A0AAR2JWE8_PYGNA</name>
<accession>A0AAR2JWE8</accession>
<reference evidence="2" key="3">
    <citation type="submission" date="2025-09" db="UniProtKB">
        <authorList>
            <consortium name="Ensembl"/>
        </authorList>
    </citation>
    <scope>IDENTIFICATION</scope>
</reference>
<protein>
    <submittedName>
        <fullName evidence="2">Uncharacterized protein</fullName>
    </submittedName>
</protein>
<dbReference type="Proteomes" id="UP001501920">
    <property type="component" value="Chromosome 19"/>
</dbReference>
<reference evidence="2 3" key="1">
    <citation type="submission" date="2020-10" db="EMBL/GenBank/DDBJ databases">
        <title>Pygocentrus nattereri (red-bellied piranha) genome, fPygNat1, primary haplotype.</title>
        <authorList>
            <person name="Myers G."/>
            <person name="Meyer A."/>
            <person name="Karagic N."/>
            <person name="Pippel M."/>
            <person name="Winkler S."/>
            <person name="Tracey A."/>
            <person name="Wood J."/>
            <person name="Formenti G."/>
            <person name="Howe K."/>
            <person name="Fedrigo O."/>
            <person name="Jarvis E.D."/>
        </authorList>
    </citation>
    <scope>NUCLEOTIDE SEQUENCE [LARGE SCALE GENOMIC DNA]</scope>
</reference>
<proteinExistence type="predicted"/>
<dbReference type="Ensembl" id="ENSPNAT00000066386.1">
    <property type="protein sequence ID" value="ENSPNAP00000054524.1"/>
    <property type="gene ID" value="ENSPNAG00000037411.1"/>
</dbReference>
<dbReference type="GeneTree" id="ENSGT01120000273911"/>
<keyword evidence="3" id="KW-1185">Reference proteome</keyword>
<sequence length="113" mass="12744">MAERGVQTVKLLLKKAKADGKDPYLSLLNLRNTPLEDLGASPAQLLMGRRTKTRLPTPPQLLEPRTIKSKKRKVTASSYTQHPKTQCINESTHTVSDFQYCHSPSYNYCTNLN</sequence>
<feature type="region of interest" description="Disordered" evidence="1">
    <location>
        <begin position="41"/>
        <end position="88"/>
    </location>
</feature>
<evidence type="ECO:0000256" key="1">
    <source>
        <dbReference type="SAM" id="MobiDB-lite"/>
    </source>
</evidence>
<organism evidence="2 3">
    <name type="scientific">Pygocentrus nattereri</name>
    <name type="common">Red-bellied piranha</name>
    <dbReference type="NCBI Taxonomy" id="42514"/>
    <lineage>
        <taxon>Eukaryota</taxon>
        <taxon>Metazoa</taxon>
        <taxon>Chordata</taxon>
        <taxon>Craniata</taxon>
        <taxon>Vertebrata</taxon>
        <taxon>Euteleostomi</taxon>
        <taxon>Actinopterygii</taxon>
        <taxon>Neopterygii</taxon>
        <taxon>Teleostei</taxon>
        <taxon>Ostariophysi</taxon>
        <taxon>Characiformes</taxon>
        <taxon>Characoidei</taxon>
        <taxon>Pygocentrus</taxon>
    </lineage>
</organism>
<feature type="compositionally biased region" description="Polar residues" evidence="1">
    <location>
        <begin position="75"/>
        <end position="88"/>
    </location>
</feature>
<evidence type="ECO:0000313" key="3">
    <source>
        <dbReference type="Proteomes" id="UP001501920"/>
    </source>
</evidence>
<evidence type="ECO:0000313" key="2">
    <source>
        <dbReference type="Ensembl" id="ENSPNAP00000054524.1"/>
    </source>
</evidence>
<reference evidence="2" key="2">
    <citation type="submission" date="2025-08" db="UniProtKB">
        <authorList>
            <consortium name="Ensembl"/>
        </authorList>
    </citation>
    <scope>IDENTIFICATION</scope>
</reference>
<dbReference type="AlphaFoldDB" id="A0AAR2JWE8"/>